<dbReference type="RefSeq" id="WP_394820356.1">
    <property type="nucleotide sequence ID" value="NZ_JAWJZY010000006.1"/>
</dbReference>
<feature type="domain" description="Double zinc ribbon" evidence="2">
    <location>
        <begin position="9"/>
        <end position="69"/>
    </location>
</feature>
<evidence type="ECO:0000259" key="2">
    <source>
        <dbReference type="Pfam" id="PF18912"/>
    </source>
</evidence>
<reference evidence="3 4" key="1">
    <citation type="submission" date="2023-10" db="EMBL/GenBank/DDBJ databases">
        <title>Sorlinia euscelidii gen. nov., sp. nov., an acetic acid bacteria isolated from the gut of Euscelidius variegatus emitter.</title>
        <authorList>
            <person name="Michoud G."/>
            <person name="Marasco R."/>
            <person name="Seferji K."/>
            <person name="Gonella E."/>
            <person name="Garuglieri E."/>
            <person name="Alma A."/>
            <person name="Mapelli F."/>
            <person name="Borin S."/>
            <person name="Daffonchio D."/>
            <person name="Crotti E."/>
        </authorList>
    </citation>
    <scope>NUCLEOTIDE SEQUENCE [LARGE SCALE GENOMIC DNA]</scope>
    <source>
        <strain evidence="3 4">EV16P</strain>
    </source>
</reference>
<dbReference type="EMBL" id="JAWJZY010000006">
    <property type="protein sequence ID" value="MEE8659571.1"/>
    <property type="molecule type" value="Genomic_DNA"/>
</dbReference>
<name>A0ABU7U6F3_9PROT</name>
<dbReference type="PANTHER" id="PTHR47505">
    <property type="entry name" value="DNA UTILIZATION PROTEIN YHGH"/>
    <property type="match status" value="1"/>
</dbReference>
<dbReference type="InterPro" id="IPR000836">
    <property type="entry name" value="PRTase_dom"/>
</dbReference>
<keyword evidence="4" id="KW-1185">Reference proteome</keyword>
<dbReference type="Pfam" id="PF18912">
    <property type="entry name" value="DZR_2"/>
    <property type="match status" value="1"/>
</dbReference>
<sequence>MRRSWYNGVLDVAFPPVCLHCKAETLSHNALCATCFAQVERISPPFCHGCAAPLPAAEHLNQNHHCIYCQNSPPPWSTARAAFIFGEVTQSLIFDLKYGDRTEVATFFADAMMRHGGDLLSDADLIAPVPLHWRRLLRRKFNQAAIMARTLSRIYPGPLQLVPNLLKRIQHTGALARLGPDARMERVREAITLNPRYKEMIKGRHIVMVDDILTTGATLSICSQRLLDAGATQVAILVATRSGRHILPFAHKIHGFINAED</sequence>
<comment type="similarity">
    <text evidence="1">Belongs to the ComF/GntX family.</text>
</comment>
<accession>A0ABU7U6F3</accession>
<evidence type="ECO:0000313" key="4">
    <source>
        <dbReference type="Proteomes" id="UP001312908"/>
    </source>
</evidence>
<organism evidence="3 4">
    <name type="scientific">Sorlinia euscelidii</name>
    <dbReference type="NCBI Taxonomy" id="3081148"/>
    <lineage>
        <taxon>Bacteria</taxon>
        <taxon>Pseudomonadati</taxon>
        <taxon>Pseudomonadota</taxon>
        <taxon>Alphaproteobacteria</taxon>
        <taxon>Acetobacterales</taxon>
        <taxon>Acetobacteraceae</taxon>
        <taxon>Sorlinia</taxon>
    </lineage>
</organism>
<dbReference type="SUPFAM" id="SSF53271">
    <property type="entry name" value="PRTase-like"/>
    <property type="match status" value="1"/>
</dbReference>
<evidence type="ECO:0000256" key="1">
    <source>
        <dbReference type="ARBA" id="ARBA00008007"/>
    </source>
</evidence>
<evidence type="ECO:0000313" key="3">
    <source>
        <dbReference type="EMBL" id="MEE8659571.1"/>
    </source>
</evidence>
<gene>
    <name evidence="3" type="ORF">DOFOFD_11220</name>
</gene>
<dbReference type="InterPro" id="IPR051910">
    <property type="entry name" value="ComF/GntX_DNA_util-trans"/>
</dbReference>
<dbReference type="Gene3D" id="3.40.50.2020">
    <property type="match status" value="1"/>
</dbReference>
<comment type="caution">
    <text evidence="3">The sequence shown here is derived from an EMBL/GenBank/DDBJ whole genome shotgun (WGS) entry which is preliminary data.</text>
</comment>
<dbReference type="PANTHER" id="PTHR47505:SF1">
    <property type="entry name" value="DNA UTILIZATION PROTEIN YHGH"/>
    <property type="match status" value="1"/>
</dbReference>
<proteinExistence type="inferred from homology"/>
<dbReference type="Proteomes" id="UP001312908">
    <property type="component" value="Unassembled WGS sequence"/>
</dbReference>
<dbReference type="InterPro" id="IPR044005">
    <property type="entry name" value="DZR_2"/>
</dbReference>
<dbReference type="InterPro" id="IPR029057">
    <property type="entry name" value="PRTase-like"/>
</dbReference>
<protein>
    <recommendedName>
        <fullName evidence="2">Double zinc ribbon domain-containing protein</fullName>
    </recommendedName>
</protein>
<dbReference type="CDD" id="cd06223">
    <property type="entry name" value="PRTases_typeI"/>
    <property type="match status" value="1"/>
</dbReference>